<evidence type="ECO:0000313" key="2">
    <source>
        <dbReference type="EMBL" id="GJT72571.1"/>
    </source>
</evidence>
<dbReference type="Proteomes" id="UP001151760">
    <property type="component" value="Unassembled WGS sequence"/>
</dbReference>
<accession>A0ABQ5GA72</accession>
<reference evidence="2" key="1">
    <citation type="journal article" date="2022" name="Int. J. Mol. Sci.">
        <title>Draft Genome of Tanacetum Coccineum: Genomic Comparison of Closely Related Tanacetum-Family Plants.</title>
        <authorList>
            <person name="Yamashiro T."/>
            <person name="Shiraishi A."/>
            <person name="Nakayama K."/>
            <person name="Satake H."/>
        </authorList>
    </citation>
    <scope>NUCLEOTIDE SEQUENCE</scope>
</reference>
<comment type="caution">
    <text evidence="2">The sequence shown here is derived from an EMBL/GenBank/DDBJ whole genome shotgun (WGS) entry which is preliminary data.</text>
</comment>
<gene>
    <name evidence="2" type="ORF">Tco_1031857</name>
</gene>
<protein>
    <submittedName>
        <fullName evidence="2">Thiol protease aleurain-like protein</fullName>
    </submittedName>
</protein>
<reference evidence="2" key="2">
    <citation type="submission" date="2022-01" db="EMBL/GenBank/DDBJ databases">
        <authorList>
            <person name="Yamashiro T."/>
            <person name="Shiraishi A."/>
            <person name="Satake H."/>
            <person name="Nakayama K."/>
        </authorList>
    </citation>
    <scope>NUCLEOTIDE SEQUENCE</scope>
</reference>
<keyword evidence="3" id="KW-1185">Reference proteome</keyword>
<evidence type="ECO:0000313" key="3">
    <source>
        <dbReference type="Proteomes" id="UP001151760"/>
    </source>
</evidence>
<dbReference type="Pfam" id="PF00112">
    <property type="entry name" value="Peptidase_C1"/>
    <property type="match status" value="1"/>
</dbReference>
<sequence>MTAAYPYTISAIKYNDGLDSDETYPYTRVNGFCKYSLESVVIHVLDVVNITIGAEDELKPATCVVRPVSVAFQVIANFRLYIEGVLPAIIVAVIQWS</sequence>
<dbReference type="InterPro" id="IPR000668">
    <property type="entry name" value="Peptidase_C1A_C"/>
</dbReference>
<organism evidence="2 3">
    <name type="scientific">Tanacetum coccineum</name>
    <dbReference type="NCBI Taxonomy" id="301880"/>
    <lineage>
        <taxon>Eukaryota</taxon>
        <taxon>Viridiplantae</taxon>
        <taxon>Streptophyta</taxon>
        <taxon>Embryophyta</taxon>
        <taxon>Tracheophyta</taxon>
        <taxon>Spermatophyta</taxon>
        <taxon>Magnoliopsida</taxon>
        <taxon>eudicotyledons</taxon>
        <taxon>Gunneridae</taxon>
        <taxon>Pentapetalae</taxon>
        <taxon>asterids</taxon>
        <taxon>campanulids</taxon>
        <taxon>Asterales</taxon>
        <taxon>Asteraceae</taxon>
        <taxon>Asteroideae</taxon>
        <taxon>Anthemideae</taxon>
        <taxon>Anthemidinae</taxon>
        <taxon>Tanacetum</taxon>
    </lineage>
</organism>
<dbReference type="Gene3D" id="3.90.70.10">
    <property type="entry name" value="Cysteine proteinases"/>
    <property type="match status" value="1"/>
</dbReference>
<dbReference type="InterPro" id="IPR038765">
    <property type="entry name" value="Papain-like_cys_pep_sf"/>
</dbReference>
<feature type="domain" description="Peptidase C1A papain C-terminal" evidence="1">
    <location>
        <begin position="9"/>
        <end position="86"/>
    </location>
</feature>
<dbReference type="SUPFAM" id="SSF54001">
    <property type="entry name" value="Cysteine proteinases"/>
    <property type="match status" value="1"/>
</dbReference>
<proteinExistence type="predicted"/>
<evidence type="ECO:0000259" key="1">
    <source>
        <dbReference type="Pfam" id="PF00112"/>
    </source>
</evidence>
<dbReference type="EMBL" id="BQNB010018270">
    <property type="protein sequence ID" value="GJT72571.1"/>
    <property type="molecule type" value="Genomic_DNA"/>
</dbReference>
<name>A0ABQ5GA72_9ASTR</name>